<dbReference type="Proteomes" id="UP001364764">
    <property type="component" value="Chromosome"/>
</dbReference>
<sequence>MEAFLYPFFTAFHITILHVAGAENGREREEGRMVNDATMIGLVVLLFAVFWGFVKFCEKA</sequence>
<keyword evidence="1" id="KW-1133">Transmembrane helix</keyword>
<accession>A0ABD8ATH6</accession>
<protein>
    <submittedName>
        <fullName evidence="2">Uncharacterized protein</fullName>
    </submittedName>
</protein>
<keyword evidence="1" id="KW-0812">Transmembrane</keyword>
<proteinExistence type="predicted"/>
<dbReference type="RefSeq" id="WP_338707523.1">
    <property type="nucleotide sequence ID" value="NZ_CP145892.1"/>
</dbReference>
<dbReference type="GeneID" id="93474048"/>
<feature type="transmembrane region" description="Helical" evidence="1">
    <location>
        <begin position="34"/>
        <end position="54"/>
    </location>
</feature>
<name>A0ABD8ATH6_PAEAM</name>
<organism evidence="2 3">
    <name type="scientific">Paenibacillus amylolyticus</name>
    <dbReference type="NCBI Taxonomy" id="1451"/>
    <lineage>
        <taxon>Bacteria</taxon>
        <taxon>Bacillati</taxon>
        <taxon>Bacillota</taxon>
        <taxon>Bacilli</taxon>
        <taxon>Bacillales</taxon>
        <taxon>Paenibacillaceae</taxon>
        <taxon>Paenibacillus</taxon>
    </lineage>
</organism>
<dbReference type="AlphaFoldDB" id="A0ABD8ATH6"/>
<evidence type="ECO:0000256" key="1">
    <source>
        <dbReference type="SAM" id="Phobius"/>
    </source>
</evidence>
<dbReference type="EMBL" id="CP145892">
    <property type="protein sequence ID" value="WWP20883.1"/>
    <property type="molecule type" value="Genomic_DNA"/>
</dbReference>
<reference evidence="2 3" key="1">
    <citation type="submission" date="2024-02" db="EMBL/GenBank/DDBJ databases">
        <title>Complete sequences of two Paenibacillus sp. strains and one Lysinibacillus strain isolated from the environment on STAA medium highlight biotechnological potential.</title>
        <authorList>
            <person name="Attere S.A."/>
            <person name="Piche L.C."/>
            <person name="Intertaglia L."/>
            <person name="Lami R."/>
            <person name="Charette S.J."/>
            <person name="Vincent A.T."/>
        </authorList>
    </citation>
    <scope>NUCLEOTIDE SEQUENCE [LARGE SCALE GENOMIC DNA]</scope>
    <source>
        <strain evidence="2 3">Y5S-7</strain>
    </source>
</reference>
<evidence type="ECO:0000313" key="3">
    <source>
        <dbReference type="Proteomes" id="UP001364764"/>
    </source>
</evidence>
<keyword evidence="1" id="KW-0472">Membrane</keyword>
<evidence type="ECO:0000313" key="2">
    <source>
        <dbReference type="EMBL" id="WWP20883.1"/>
    </source>
</evidence>
<feature type="transmembrane region" description="Helical" evidence="1">
    <location>
        <begin position="6"/>
        <end position="22"/>
    </location>
</feature>
<gene>
    <name evidence="2" type="ORF">V6668_01245</name>
</gene>